<dbReference type="SMART" id="SM00922">
    <property type="entry name" value="MR_MLE"/>
    <property type="match status" value="1"/>
</dbReference>
<evidence type="ECO:0000256" key="1">
    <source>
        <dbReference type="ARBA" id="ARBA00008031"/>
    </source>
</evidence>
<dbReference type="InterPro" id="IPR034603">
    <property type="entry name" value="Dipeptide_epimerase"/>
</dbReference>
<dbReference type="InterPro" id="IPR029017">
    <property type="entry name" value="Enolase-like_N"/>
</dbReference>
<evidence type="ECO:0000256" key="5">
    <source>
        <dbReference type="PIRSR" id="PIRSR634603-1"/>
    </source>
</evidence>
<evidence type="ECO:0000256" key="6">
    <source>
        <dbReference type="PIRSR" id="PIRSR634603-3"/>
    </source>
</evidence>
<keyword evidence="2 6" id="KW-0479">Metal-binding</keyword>
<dbReference type="CDD" id="cd03319">
    <property type="entry name" value="L-Ala-DL-Glu_epimerase"/>
    <property type="match status" value="1"/>
</dbReference>
<dbReference type="EC" id="5.1.1.-" evidence="7"/>
<dbReference type="InterPro" id="IPR029065">
    <property type="entry name" value="Enolase_C-like"/>
</dbReference>
<dbReference type="PANTHER" id="PTHR48073:SF2">
    <property type="entry name" value="O-SUCCINYLBENZOATE SYNTHASE"/>
    <property type="match status" value="1"/>
</dbReference>
<dbReference type="Pfam" id="PF02746">
    <property type="entry name" value="MR_MLE_N"/>
    <property type="match status" value="1"/>
</dbReference>
<name>A0A0L8KM20_STRVR</name>
<evidence type="ECO:0000313" key="9">
    <source>
        <dbReference type="EMBL" id="KOG26951.1"/>
    </source>
</evidence>
<dbReference type="Gene3D" id="3.20.20.120">
    <property type="entry name" value="Enolase-like C-terminal domain"/>
    <property type="match status" value="1"/>
</dbReference>
<dbReference type="InterPro" id="IPR013341">
    <property type="entry name" value="Mandelate_racemase_N_dom"/>
</dbReference>
<evidence type="ECO:0000256" key="4">
    <source>
        <dbReference type="ARBA" id="ARBA00023235"/>
    </source>
</evidence>
<feature type="binding site" evidence="6">
    <location>
        <position position="191"/>
    </location>
    <ligand>
        <name>Mg(2+)</name>
        <dbReference type="ChEBI" id="CHEBI:18420"/>
    </ligand>
</feature>
<feature type="active site" description="Proton acceptor; specific for (R)-substrate epimerization" evidence="5">
    <location>
        <position position="163"/>
    </location>
</feature>
<accession>A0A0L8KM20</accession>
<comment type="similarity">
    <text evidence="1 7">Belongs to the mandelate racemase/muconate lactonizing enzyme family.</text>
</comment>
<dbReference type="SFLD" id="SFLDG00180">
    <property type="entry name" value="muconate_cycloisomerase"/>
    <property type="match status" value="1"/>
</dbReference>
<evidence type="ECO:0000313" key="10">
    <source>
        <dbReference type="Proteomes" id="UP000037023"/>
    </source>
</evidence>
<dbReference type="EMBL" id="LGUP01000131">
    <property type="protein sequence ID" value="KOG26951.1"/>
    <property type="molecule type" value="Genomic_DNA"/>
</dbReference>
<dbReference type="GO" id="GO:0016855">
    <property type="term" value="F:racemase and epimerase activity, acting on amino acids and derivatives"/>
    <property type="evidence" value="ECO:0007669"/>
    <property type="project" value="UniProtKB-UniRule"/>
</dbReference>
<comment type="caution">
    <text evidence="9">The sequence shown here is derived from an EMBL/GenBank/DDBJ whole genome shotgun (WGS) entry which is preliminary data.</text>
</comment>
<dbReference type="PANTHER" id="PTHR48073">
    <property type="entry name" value="O-SUCCINYLBENZOATE SYNTHASE-RELATED"/>
    <property type="match status" value="1"/>
</dbReference>
<dbReference type="SUPFAM" id="SSF54826">
    <property type="entry name" value="Enolase N-terminal domain-like"/>
    <property type="match status" value="1"/>
</dbReference>
<feature type="active site" description="Proton acceptor; specific for (S)-substrate epimerization" evidence="5">
    <location>
        <position position="268"/>
    </location>
</feature>
<dbReference type="SFLD" id="SFLDS00001">
    <property type="entry name" value="Enolase"/>
    <property type="match status" value="1"/>
</dbReference>
<feature type="domain" description="Mandelate racemase/muconate lactonizing enzyme C-terminal" evidence="8">
    <location>
        <begin position="142"/>
        <end position="240"/>
    </location>
</feature>
<dbReference type="Pfam" id="PF13378">
    <property type="entry name" value="MR_MLE_C"/>
    <property type="match status" value="1"/>
</dbReference>
<dbReference type="GO" id="GO:0046872">
    <property type="term" value="F:metal ion binding"/>
    <property type="evidence" value="ECO:0007669"/>
    <property type="project" value="UniProtKB-KW"/>
</dbReference>
<keyword evidence="4 7" id="KW-0413">Isomerase</keyword>
<dbReference type="InterPro" id="IPR013342">
    <property type="entry name" value="Mandelate_racemase_C"/>
</dbReference>
<protein>
    <recommendedName>
        <fullName evidence="7">Dipeptide epimerase</fullName>
        <ecNumber evidence="7">5.1.1.-</ecNumber>
    </recommendedName>
</protein>
<organism evidence="9 10">
    <name type="scientific">Streptomyces viridochromogenes</name>
    <dbReference type="NCBI Taxonomy" id="1938"/>
    <lineage>
        <taxon>Bacteria</taxon>
        <taxon>Bacillati</taxon>
        <taxon>Actinomycetota</taxon>
        <taxon>Actinomycetes</taxon>
        <taxon>Kitasatosporales</taxon>
        <taxon>Streptomycetaceae</taxon>
        <taxon>Streptomyces</taxon>
    </lineage>
</organism>
<dbReference type="Proteomes" id="UP000037023">
    <property type="component" value="Unassembled WGS sequence"/>
</dbReference>
<comment type="cofactor">
    <cofactor evidence="6 7">
        <name>Mg(2+)</name>
        <dbReference type="ChEBI" id="CHEBI:18420"/>
    </cofactor>
    <text evidence="6 7">Binds 1 Mg(2+) ion per subunit.</text>
</comment>
<dbReference type="AlphaFoldDB" id="A0A0L8KM20"/>
<gene>
    <name evidence="9" type="ORF">ADK34_15775</name>
</gene>
<dbReference type="Gene3D" id="3.30.390.10">
    <property type="entry name" value="Enolase-like, N-terminal domain"/>
    <property type="match status" value="1"/>
</dbReference>
<evidence type="ECO:0000256" key="2">
    <source>
        <dbReference type="ARBA" id="ARBA00022723"/>
    </source>
</evidence>
<evidence type="ECO:0000256" key="7">
    <source>
        <dbReference type="RuleBase" id="RU366006"/>
    </source>
</evidence>
<reference evidence="9 10" key="1">
    <citation type="submission" date="2015-06" db="EMBL/GenBank/DDBJ databases">
        <authorList>
            <person name="Hoefler B.C."/>
            <person name="Straight P.D."/>
        </authorList>
    </citation>
    <scope>NUCLEOTIDE SEQUENCE [LARGE SCALE GENOMIC DNA]</scope>
    <source>
        <strain evidence="9 10">NRRL 3427</strain>
    </source>
</reference>
<keyword evidence="3 6" id="KW-0460">Magnesium</keyword>
<evidence type="ECO:0000259" key="8">
    <source>
        <dbReference type="SMART" id="SM00922"/>
    </source>
</evidence>
<feature type="binding site" evidence="6">
    <location>
        <position position="244"/>
    </location>
    <ligand>
        <name>Mg(2+)</name>
        <dbReference type="ChEBI" id="CHEBI:18420"/>
    </ligand>
</feature>
<dbReference type="SUPFAM" id="SSF51604">
    <property type="entry name" value="Enolase C-terminal domain-like"/>
    <property type="match status" value="1"/>
</dbReference>
<evidence type="ECO:0000256" key="3">
    <source>
        <dbReference type="ARBA" id="ARBA00022842"/>
    </source>
</evidence>
<dbReference type="InterPro" id="IPR036849">
    <property type="entry name" value="Enolase-like_C_sf"/>
</dbReference>
<dbReference type="SFLD" id="SFLDF00009">
    <property type="entry name" value="o-succinylbenzoate_synthase"/>
    <property type="match status" value="1"/>
</dbReference>
<dbReference type="RefSeq" id="WP_033205190.1">
    <property type="nucleotide sequence ID" value="NZ_LGUP01000131.1"/>
</dbReference>
<dbReference type="PATRIC" id="fig|1938.6.peg.3413"/>
<feature type="binding site" evidence="6">
    <location>
        <position position="219"/>
    </location>
    <ligand>
        <name>Mg(2+)</name>
        <dbReference type="ChEBI" id="CHEBI:18420"/>
    </ligand>
</feature>
<sequence>MRITDLVVHHRQVPLRMPYSSVIRGTVDEAHVTLVELVLEDGSSAWGEAVSMPAVTGETPGSVVAALNGPLRAAVVGRHTENLEETCDRVERSILGNGGAKAGVDIALHDAFARGLGTPLYRALGGGHGTMETSITVGLGTPDEMALRATELVKDGFTALKLKVGHAIAHDVQRVEAVRQAVGPDIRLRLDANQGWTAKESVHAVRLLEDRGADIELIEQPVSARDLRGLRFVRERVSTPVVADESVLTPQDALEVVRQEAADVLSIKVQKSGGVRGVLRIIAIAEAAGLTCMIGCSLETEISITAAASVVAARTAVTHVDLDAPLWLGASPVRGGVSYRGPVLELPDAPGLGVAGVLPVPEPSA</sequence>
<dbReference type="OrthoDB" id="5241672at2"/>
<proteinExistence type="inferred from homology"/>